<dbReference type="Gene3D" id="3.40.50.2300">
    <property type="match status" value="2"/>
</dbReference>
<dbReference type="SMART" id="SM00354">
    <property type="entry name" value="HTH_LACI"/>
    <property type="match status" value="1"/>
</dbReference>
<dbReference type="Pfam" id="PF00356">
    <property type="entry name" value="LacI"/>
    <property type="match status" value="1"/>
</dbReference>
<dbReference type="EMBL" id="AM746676">
    <property type="protein sequence ID" value="CAN93476.1"/>
    <property type="molecule type" value="Genomic_DNA"/>
</dbReference>
<dbReference type="GO" id="GO:0003700">
    <property type="term" value="F:DNA-binding transcription factor activity"/>
    <property type="evidence" value="ECO:0007669"/>
    <property type="project" value="TreeGrafter"/>
</dbReference>
<proteinExistence type="predicted"/>
<feature type="domain" description="HTH lacI-type" evidence="4">
    <location>
        <begin position="105"/>
        <end position="159"/>
    </location>
</feature>
<evidence type="ECO:0000313" key="6">
    <source>
        <dbReference type="Proteomes" id="UP000002139"/>
    </source>
</evidence>
<sequence length="435" mass="47339">MPFASAKCDSRREICGIDRGPTGNGIYDDERPASVPRSIPMATIPARTRSVTRKPSEMKNSDQFVNAHIEELRSNRPVRDYPPAPMADKSLPARRVKRGGGRRAAVMVDVAKLAGVSYQTVSRVLHDSPHVRRDTRERVLDAIRQLDYRPSSVAQALVTGRSRTLGVVSFDTTLYGPASTLLGLEEAAHDAGYGVSIASLKSFSRAPVLEAVQRLRDQGADGVVVIAPQRSAVDALRHVTSDVPVVAVEGGPDDSVPVVAVDQLGGAVSATRHLLDLGHKTVWHIAGPTDWLEADQRIDGWRSALQAAGAEIPPLLRGDWSARSGYELAPQLTRTPGVTAVFVANDQMALGLLRFLHESGRETPRDISVVGFDDIPEAAYFTPPLTTVRQDFSELGRRCLHVLLGQIESGQRSWSRVVVETELVVRKSTAVPRRR</sequence>
<dbReference type="CDD" id="cd01574">
    <property type="entry name" value="PBP1_LacI"/>
    <property type="match status" value="1"/>
</dbReference>
<organism evidence="5 6">
    <name type="scientific">Sorangium cellulosum (strain So ce56)</name>
    <name type="common">Polyangium cellulosum (strain So ce56)</name>
    <dbReference type="NCBI Taxonomy" id="448385"/>
    <lineage>
        <taxon>Bacteria</taxon>
        <taxon>Pseudomonadati</taxon>
        <taxon>Myxococcota</taxon>
        <taxon>Polyangia</taxon>
        <taxon>Polyangiales</taxon>
        <taxon>Polyangiaceae</taxon>
        <taxon>Sorangium</taxon>
    </lineage>
</organism>
<reference evidence="5 6" key="1">
    <citation type="journal article" date="2007" name="Nat. Biotechnol.">
        <title>Complete genome sequence of the myxobacterium Sorangium cellulosum.</title>
        <authorList>
            <person name="Schneiker S."/>
            <person name="Perlova O."/>
            <person name="Kaiser O."/>
            <person name="Gerth K."/>
            <person name="Alici A."/>
            <person name="Altmeyer M.O."/>
            <person name="Bartels D."/>
            <person name="Bekel T."/>
            <person name="Beyer S."/>
            <person name="Bode E."/>
            <person name="Bode H.B."/>
            <person name="Bolten C.J."/>
            <person name="Choudhuri J.V."/>
            <person name="Doss S."/>
            <person name="Elnakady Y.A."/>
            <person name="Frank B."/>
            <person name="Gaigalat L."/>
            <person name="Goesmann A."/>
            <person name="Groeger C."/>
            <person name="Gross F."/>
            <person name="Jelsbak L."/>
            <person name="Jelsbak L."/>
            <person name="Kalinowski J."/>
            <person name="Kegler C."/>
            <person name="Knauber T."/>
            <person name="Konietzny S."/>
            <person name="Kopp M."/>
            <person name="Krause L."/>
            <person name="Krug D."/>
            <person name="Linke B."/>
            <person name="Mahmud T."/>
            <person name="Martinez-Arias R."/>
            <person name="McHardy A.C."/>
            <person name="Merai M."/>
            <person name="Meyer F."/>
            <person name="Mormann S."/>
            <person name="Munoz-Dorado J."/>
            <person name="Perez J."/>
            <person name="Pradella S."/>
            <person name="Rachid S."/>
            <person name="Raddatz G."/>
            <person name="Rosenau F."/>
            <person name="Rueckert C."/>
            <person name="Sasse F."/>
            <person name="Scharfe M."/>
            <person name="Schuster S.C."/>
            <person name="Suen G."/>
            <person name="Treuner-Lange A."/>
            <person name="Velicer G.J."/>
            <person name="Vorholter F.-J."/>
            <person name="Weissman K.J."/>
            <person name="Welch R.D."/>
            <person name="Wenzel S.C."/>
            <person name="Whitworth D.E."/>
            <person name="Wilhelm S."/>
            <person name="Wittmann C."/>
            <person name="Bloecker H."/>
            <person name="Puehler A."/>
            <person name="Mueller R."/>
        </authorList>
    </citation>
    <scope>NUCLEOTIDE SEQUENCE [LARGE SCALE GENOMIC DNA]</scope>
    <source>
        <strain evidence="6">So ce56</strain>
    </source>
</reference>
<dbReference type="GO" id="GO:0000976">
    <property type="term" value="F:transcription cis-regulatory region binding"/>
    <property type="evidence" value="ECO:0007669"/>
    <property type="project" value="TreeGrafter"/>
</dbReference>
<keyword evidence="3" id="KW-0804">Transcription</keyword>
<dbReference type="BioCyc" id="SCEL448385:SCE_RS16990-MONOMER"/>
<dbReference type="SUPFAM" id="SSF47413">
    <property type="entry name" value="lambda repressor-like DNA-binding domains"/>
    <property type="match status" value="1"/>
</dbReference>
<protein>
    <submittedName>
        <fullName evidence="5">HTH-type transcriptional repressor purR</fullName>
    </submittedName>
</protein>
<dbReference type="InterPro" id="IPR000843">
    <property type="entry name" value="HTH_LacI"/>
</dbReference>
<dbReference type="PROSITE" id="PS50932">
    <property type="entry name" value="HTH_LACI_2"/>
    <property type="match status" value="1"/>
</dbReference>
<dbReference type="STRING" id="448385.sce3317"/>
<evidence type="ECO:0000313" key="5">
    <source>
        <dbReference type="EMBL" id="CAN93476.1"/>
    </source>
</evidence>
<gene>
    <name evidence="5" type="primary">lacI2</name>
    <name evidence="5" type="ordered locus">sce3317</name>
</gene>
<dbReference type="PANTHER" id="PTHR30146:SF153">
    <property type="entry name" value="LACTOSE OPERON REPRESSOR"/>
    <property type="match status" value="1"/>
</dbReference>
<keyword evidence="1" id="KW-0805">Transcription regulation</keyword>
<dbReference type="PROSITE" id="PS00356">
    <property type="entry name" value="HTH_LACI_1"/>
    <property type="match status" value="1"/>
</dbReference>
<evidence type="ECO:0000256" key="2">
    <source>
        <dbReference type="ARBA" id="ARBA00023125"/>
    </source>
</evidence>
<keyword evidence="2" id="KW-0238">DNA-binding</keyword>
<dbReference type="Proteomes" id="UP000002139">
    <property type="component" value="Chromosome"/>
</dbReference>
<keyword evidence="6" id="KW-1185">Reference proteome</keyword>
<dbReference type="InterPro" id="IPR046335">
    <property type="entry name" value="LacI/GalR-like_sensor"/>
</dbReference>
<dbReference type="Pfam" id="PF13377">
    <property type="entry name" value="Peripla_BP_3"/>
    <property type="match status" value="1"/>
</dbReference>
<evidence type="ECO:0000256" key="3">
    <source>
        <dbReference type="ARBA" id="ARBA00023163"/>
    </source>
</evidence>
<dbReference type="Gene3D" id="1.10.260.40">
    <property type="entry name" value="lambda repressor-like DNA-binding domains"/>
    <property type="match status" value="1"/>
</dbReference>
<dbReference type="HOGENOM" id="CLU_037628_6_1_7"/>
<dbReference type="InterPro" id="IPR010982">
    <property type="entry name" value="Lambda_DNA-bd_dom_sf"/>
</dbReference>
<evidence type="ECO:0000256" key="1">
    <source>
        <dbReference type="ARBA" id="ARBA00023015"/>
    </source>
</evidence>
<name>A9GMR9_SORC5</name>
<dbReference type="AlphaFoldDB" id="A9GMR9"/>
<dbReference type="PANTHER" id="PTHR30146">
    <property type="entry name" value="LACI-RELATED TRANSCRIPTIONAL REPRESSOR"/>
    <property type="match status" value="1"/>
</dbReference>
<dbReference type="InterPro" id="IPR028082">
    <property type="entry name" value="Peripla_BP_I"/>
</dbReference>
<accession>A9GMR9</accession>
<evidence type="ECO:0000259" key="4">
    <source>
        <dbReference type="PROSITE" id="PS50932"/>
    </source>
</evidence>
<dbReference type="eggNOG" id="COG1609">
    <property type="taxonomic scope" value="Bacteria"/>
</dbReference>
<dbReference type="KEGG" id="scl:sce3317"/>
<dbReference type="CDD" id="cd01392">
    <property type="entry name" value="HTH_LacI"/>
    <property type="match status" value="1"/>
</dbReference>
<dbReference type="SUPFAM" id="SSF53822">
    <property type="entry name" value="Periplasmic binding protein-like I"/>
    <property type="match status" value="1"/>
</dbReference>